<evidence type="ECO:0000256" key="13">
    <source>
        <dbReference type="PIRSR" id="PIRSR000239-1"/>
    </source>
</evidence>
<dbReference type="InterPro" id="IPR013766">
    <property type="entry name" value="Thioredoxin_domain"/>
</dbReference>
<dbReference type="GO" id="GO:0034599">
    <property type="term" value="P:cellular response to oxidative stress"/>
    <property type="evidence" value="ECO:0007669"/>
    <property type="project" value="TreeGrafter"/>
</dbReference>
<accession>A0A6N9YKP9</accession>
<keyword evidence="8" id="KW-0676">Redox-active center</keyword>
<evidence type="ECO:0000256" key="9">
    <source>
        <dbReference type="ARBA" id="ARBA00032824"/>
    </source>
</evidence>
<dbReference type="EC" id="1.11.1.24" evidence="3"/>
<proteinExistence type="inferred from homology"/>
<evidence type="ECO:0000256" key="11">
    <source>
        <dbReference type="ARBA" id="ARBA00041373"/>
    </source>
</evidence>
<sequence>MDIGDVVKDFELPDQNGTLRRLSSMLEEGPVVLFFYPAAMSKGCTVEVCHFRDLAGEFRATGAQPVGISADDVSKQQQFAGANDVPFPLLSDKDKLVAEQFGVRRRLGLPVKRHTFVISPDSTVLEVISSELSMEAHADRALEVLRQG</sequence>
<dbReference type="InterPro" id="IPR036249">
    <property type="entry name" value="Thioredoxin-like_sf"/>
</dbReference>
<evidence type="ECO:0000256" key="10">
    <source>
        <dbReference type="ARBA" id="ARBA00038489"/>
    </source>
</evidence>
<evidence type="ECO:0000256" key="3">
    <source>
        <dbReference type="ARBA" id="ARBA00013017"/>
    </source>
</evidence>
<dbReference type="SUPFAM" id="SSF52833">
    <property type="entry name" value="Thioredoxin-like"/>
    <property type="match status" value="1"/>
</dbReference>
<protein>
    <recommendedName>
        <fullName evidence="3">thioredoxin-dependent peroxiredoxin</fullName>
        <ecNumber evidence="3">1.11.1.24</ecNumber>
    </recommendedName>
    <alternativeName>
        <fullName evidence="11">Bacterioferritin comigratory protein</fullName>
    </alternativeName>
    <alternativeName>
        <fullName evidence="9">Thioredoxin peroxidase</fullName>
    </alternativeName>
</protein>
<dbReference type="Gene3D" id="3.40.30.10">
    <property type="entry name" value="Glutaredoxin"/>
    <property type="match status" value="1"/>
</dbReference>
<dbReference type="GO" id="GO:0045454">
    <property type="term" value="P:cell redox homeostasis"/>
    <property type="evidence" value="ECO:0007669"/>
    <property type="project" value="TreeGrafter"/>
</dbReference>
<dbReference type="Pfam" id="PF00578">
    <property type="entry name" value="AhpC-TSA"/>
    <property type="match status" value="1"/>
</dbReference>
<keyword evidence="4" id="KW-0575">Peroxidase</keyword>
<evidence type="ECO:0000256" key="4">
    <source>
        <dbReference type="ARBA" id="ARBA00022559"/>
    </source>
</evidence>
<evidence type="ECO:0000256" key="12">
    <source>
        <dbReference type="ARBA" id="ARBA00049091"/>
    </source>
</evidence>
<comment type="catalytic activity">
    <reaction evidence="12">
        <text>a hydroperoxide + [thioredoxin]-dithiol = an alcohol + [thioredoxin]-disulfide + H2O</text>
        <dbReference type="Rhea" id="RHEA:62620"/>
        <dbReference type="Rhea" id="RHEA-COMP:10698"/>
        <dbReference type="Rhea" id="RHEA-COMP:10700"/>
        <dbReference type="ChEBI" id="CHEBI:15377"/>
        <dbReference type="ChEBI" id="CHEBI:29950"/>
        <dbReference type="ChEBI" id="CHEBI:30879"/>
        <dbReference type="ChEBI" id="CHEBI:35924"/>
        <dbReference type="ChEBI" id="CHEBI:50058"/>
        <dbReference type="EC" id="1.11.1.24"/>
    </reaction>
</comment>
<evidence type="ECO:0000313" key="16">
    <source>
        <dbReference type="Proteomes" id="UP000469185"/>
    </source>
</evidence>
<dbReference type="CDD" id="cd03017">
    <property type="entry name" value="PRX_BCP"/>
    <property type="match status" value="1"/>
</dbReference>
<evidence type="ECO:0000256" key="2">
    <source>
        <dbReference type="ARBA" id="ARBA00011245"/>
    </source>
</evidence>
<dbReference type="PANTHER" id="PTHR42801:SF8">
    <property type="entry name" value="PEROXIREDOXIN RV1608C-RELATED"/>
    <property type="match status" value="1"/>
</dbReference>
<dbReference type="PIRSF" id="PIRSF000239">
    <property type="entry name" value="AHPC"/>
    <property type="match status" value="1"/>
</dbReference>
<gene>
    <name evidence="15" type="ORF">G1H11_09335</name>
</gene>
<dbReference type="InterPro" id="IPR024706">
    <property type="entry name" value="Peroxiredoxin_AhpC-typ"/>
</dbReference>
<dbReference type="PANTHER" id="PTHR42801">
    <property type="entry name" value="THIOREDOXIN-DEPENDENT PEROXIDE REDUCTASE"/>
    <property type="match status" value="1"/>
</dbReference>
<dbReference type="GO" id="GO:0008379">
    <property type="term" value="F:thioredoxin peroxidase activity"/>
    <property type="evidence" value="ECO:0007669"/>
    <property type="project" value="TreeGrafter"/>
</dbReference>
<dbReference type="RefSeq" id="WP_163818281.1">
    <property type="nucleotide sequence ID" value="NZ_JAAGOB010000004.1"/>
</dbReference>
<dbReference type="InterPro" id="IPR050924">
    <property type="entry name" value="Peroxiredoxin_BCP/PrxQ"/>
</dbReference>
<keyword evidence="7" id="KW-1015">Disulfide bond</keyword>
<name>A0A6N9YKP9_9ACTN</name>
<comment type="function">
    <text evidence="1">Thiol-specific peroxidase that catalyzes the reduction of hydrogen peroxide and organic hydroperoxides to water and alcohols, respectively. Plays a role in cell protection against oxidative stress by detoxifying peroxides and as sensor of hydrogen peroxide-mediated signaling events.</text>
</comment>
<keyword evidence="6" id="KW-0560">Oxidoreductase</keyword>
<keyword evidence="5" id="KW-0049">Antioxidant</keyword>
<evidence type="ECO:0000256" key="7">
    <source>
        <dbReference type="ARBA" id="ARBA00023157"/>
    </source>
</evidence>
<dbReference type="EMBL" id="JAAGOB010000004">
    <property type="protein sequence ID" value="NED95515.1"/>
    <property type="molecule type" value="Genomic_DNA"/>
</dbReference>
<feature type="domain" description="Thioredoxin" evidence="14">
    <location>
        <begin position="1"/>
        <end position="148"/>
    </location>
</feature>
<evidence type="ECO:0000256" key="6">
    <source>
        <dbReference type="ARBA" id="ARBA00023002"/>
    </source>
</evidence>
<organism evidence="15 16">
    <name type="scientific">Phytoactinopolyspora alkaliphila</name>
    <dbReference type="NCBI Taxonomy" id="1783498"/>
    <lineage>
        <taxon>Bacteria</taxon>
        <taxon>Bacillati</taxon>
        <taxon>Actinomycetota</taxon>
        <taxon>Actinomycetes</taxon>
        <taxon>Jiangellales</taxon>
        <taxon>Jiangellaceae</taxon>
        <taxon>Phytoactinopolyspora</taxon>
    </lineage>
</organism>
<dbReference type="GO" id="GO:0005737">
    <property type="term" value="C:cytoplasm"/>
    <property type="evidence" value="ECO:0007669"/>
    <property type="project" value="TreeGrafter"/>
</dbReference>
<comment type="similarity">
    <text evidence="10">Belongs to the peroxiredoxin family. BCP/PrxQ subfamily.</text>
</comment>
<evidence type="ECO:0000313" key="15">
    <source>
        <dbReference type="EMBL" id="NED95515.1"/>
    </source>
</evidence>
<dbReference type="Proteomes" id="UP000469185">
    <property type="component" value="Unassembled WGS sequence"/>
</dbReference>
<dbReference type="FunFam" id="3.40.30.10:FF:000267">
    <property type="entry name" value="Peroxidoxin bcpB"/>
    <property type="match status" value="1"/>
</dbReference>
<dbReference type="InterPro" id="IPR000866">
    <property type="entry name" value="AhpC/TSA"/>
</dbReference>
<dbReference type="AlphaFoldDB" id="A0A6N9YKP9"/>
<dbReference type="PROSITE" id="PS51352">
    <property type="entry name" value="THIOREDOXIN_2"/>
    <property type="match status" value="1"/>
</dbReference>
<evidence type="ECO:0000256" key="5">
    <source>
        <dbReference type="ARBA" id="ARBA00022862"/>
    </source>
</evidence>
<reference evidence="15 16" key="1">
    <citation type="submission" date="2020-02" db="EMBL/GenBank/DDBJ databases">
        <authorList>
            <person name="Li X.-J."/>
            <person name="Feng X.-M."/>
        </authorList>
    </citation>
    <scope>NUCLEOTIDE SEQUENCE [LARGE SCALE GENOMIC DNA]</scope>
    <source>
        <strain evidence="15 16">CGMCC 4.7225</strain>
    </source>
</reference>
<keyword evidence="16" id="KW-1185">Reference proteome</keyword>
<feature type="active site" description="Cysteine sulfenic acid (-SOH) intermediate; for peroxidase activity" evidence="13">
    <location>
        <position position="44"/>
    </location>
</feature>
<evidence type="ECO:0000256" key="1">
    <source>
        <dbReference type="ARBA" id="ARBA00003330"/>
    </source>
</evidence>
<evidence type="ECO:0000259" key="14">
    <source>
        <dbReference type="PROSITE" id="PS51352"/>
    </source>
</evidence>
<comment type="caution">
    <text evidence="15">The sequence shown here is derived from an EMBL/GenBank/DDBJ whole genome shotgun (WGS) entry which is preliminary data.</text>
</comment>
<evidence type="ECO:0000256" key="8">
    <source>
        <dbReference type="ARBA" id="ARBA00023284"/>
    </source>
</evidence>
<comment type="subunit">
    <text evidence="2">Monomer.</text>
</comment>